<gene>
    <name evidence="3" type="ORF">D915_004936</name>
</gene>
<keyword evidence="4" id="KW-1185">Reference proteome</keyword>
<reference evidence="3" key="1">
    <citation type="submission" date="2019-03" db="EMBL/GenBank/DDBJ databases">
        <title>Improved annotation for the trematode Fasciola hepatica.</title>
        <authorList>
            <person name="Choi Y.-J."/>
            <person name="Martin J."/>
            <person name="Mitreva M."/>
        </authorList>
    </citation>
    <scope>NUCLEOTIDE SEQUENCE [LARGE SCALE GENOMIC DNA]</scope>
</reference>
<dbReference type="EMBL" id="JXXN02001763">
    <property type="protein sequence ID" value="THD24131.1"/>
    <property type="molecule type" value="Genomic_DNA"/>
</dbReference>
<evidence type="ECO:0000313" key="3">
    <source>
        <dbReference type="EMBL" id="THD24131.1"/>
    </source>
</evidence>
<proteinExistence type="predicted"/>
<keyword evidence="2" id="KW-0472">Membrane</keyword>
<dbReference type="Proteomes" id="UP000230066">
    <property type="component" value="Unassembled WGS sequence"/>
</dbReference>
<dbReference type="Gene3D" id="1.25.10.10">
    <property type="entry name" value="Leucine-rich Repeat Variant"/>
    <property type="match status" value="1"/>
</dbReference>
<evidence type="ECO:0000313" key="4">
    <source>
        <dbReference type="Proteomes" id="UP000230066"/>
    </source>
</evidence>
<dbReference type="Pfam" id="PF25571">
    <property type="entry name" value="TPR_CCP1_N"/>
    <property type="match status" value="1"/>
</dbReference>
<protein>
    <submittedName>
        <fullName evidence="3">Cytosolic carboxypeptidase 1</fullName>
    </submittedName>
</protein>
<name>A0A4E0RCQ5_FASHE</name>
<keyword evidence="3" id="KW-0378">Hydrolase</keyword>
<comment type="caution">
    <text evidence="3">The sequence shown here is derived from an EMBL/GenBank/DDBJ whole genome shotgun (WGS) entry which is preliminary data.</text>
</comment>
<evidence type="ECO:0000256" key="1">
    <source>
        <dbReference type="SAM" id="MobiDB-lite"/>
    </source>
</evidence>
<keyword evidence="2" id="KW-1133">Transmembrane helix</keyword>
<evidence type="ECO:0000256" key="2">
    <source>
        <dbReference type="SAM" id="Phobius"/>
    </source>
</evidence>
<feature type="compositionally biased region" description="Low complexity" evidence="1">
    <location>
        <begin position="279"/>
        <end position="288"/>
    </location>
</feature>
<dbReference type="InterPro" id="IPR011989">
    <property type="entry name" value="ARM-like"/>
</dbReference>
<keyword evidence="3" id="KW-0645">Protease</keyword>
<keyword evidence="2" id="KW-0812">Transmembrane</keyword>
<keyword evidence="3" id="KW-0121">Carboxypeptidase</keyword>
<sequence>MRFRCFQTGPYASSSFAFFPDFLENQAASCFENDMEKPNRIIGCVVVIVIILRICISAHLHTALFRCNLPIIFYSKLLYRLGPMDQRFGVRARVNQCLSITLCLLRTQVTVLGSCSAAPSTTLCSPLGSSNAPASSWTVCGAGTRGSVSSGLISPGSASATTGSGTGGLMGKCTSSALGPSGSSNLIATNPVSGTSSNMVSGLAHGTSTGTVVTIPSTLSRHLTIVLRTLRLYVSGSGRNNASALGRAGAISLLLRLLALVAGLPPPRTQTGRLSPTVSISKANSSSSTAVGQNSTGCSGSLNSFSTPYLGTAVASRSFSGNFAIGGGNNTGGSGIVGNMASCTSGQDIHSTTSLGRIAAENGLVIGSPIVTAVTATASAAASLQRHRLRISTASRNEKGFASLVGSSSHTSIGFLASTAASMLSAPPALIAGGVRYHSNLLRLVLNTLHCLIRWKHNATRAISSGGISILLDLFLDVHRCDLHGRRIPLQRSALACLKSLTASRAGRKMLIACGGIHTLFAICAGYVGPDPLTPYMGDSAPSRVNTVENEKPFIPHRKHGTQVNSTHGIHSTTSHQYDSITVSKLSASTVLHSSLSSENCEAKRIPPWSGSIQSASGITSSSLSTVPVPSNKSKISTLVPSGTSSSNDGSVAAGDSGFGSGVTDAARTAMDSAHVSRGTKSDELISVLTEATMLLRRCCPRSRLPVSSAEGVLRFPLRHGWSMPKKRLTYLSFSRRDAPITSDAERSPISEGKSTTKDKSLICPVDNLLSGPLGFTAKKEERR</sequence>
<feature type="region of interest" description="Disordered" evidence="1">
    <location>
        <begin position="271"/>
        <end position="297"/>
    </location>
</feature>
<dbReference type="AlphaFoldDB" id="A0A4E0RCQ5"/>
<dbReference type="GO" id="GO:0004180">
    <property type="term" value="F:carboxypeptidase activity"/>
    <property type="evidence" value="ECO:0007669"/>
    <property type="project" value="UniProtKB-KW"/>
</dbReference>
<feature type="transmembrane region" description="Helical" evidence="2">
    <location>
        <begin position="41"/>
        <end position="60"/>
    </location>
</feature>
<accession>A0A4E0RCQ5</accession>
<organism evidence="3 4">
    <name type="scientific">Fasciola hepatica</name>
    <name type="common">Liver fluke</name>
    <dbReference type="NCBI Taxonomy" id="6192"/>
    <lineage>
        <taxon>Eukaryota</taxon>
        <taxon>Metazoa</taxon>
        <taxon>Spiralia</taxon>
        <taxon>Lophotrochozoa</taxon>
        <taxon>Platyhelminthes</taxon>
        <taxon>Trematoda</taxon>
        <taxon>Digenea</taxon>
        <taxon>Plagiorchiida</taxon>
        <taxon>Echinostomata</taxon>
        <taxon>Echinostomatoidea</taxon>
        <taxon>Fasciolidae</taxon>
        <taxon>Fasciola</taxon>
    </lineage>
</organism>